<evidence type="ECO:0000256" key="1">
    <source>
        <dbReference type="SAM" id="MobiDB-lite"/>
    </source>
</evidence>
<feature type="compositionally biased region" description="Pro residues" evidence="1">
    <location>
        <begin position="1"/>
        <end position="11"/>
    </location>
</feature>
<keyword evidence="4" id="KW-1185">Reference proteome</keyword>
<feature type="transmembrane region" description="Helical" evidence="2">
    <location>
        <begin position="95"/>
        <end position="116"/>
    </location>
</feature>
<dbReference type="EMBL" id="BAABIL010000006">
    <property type="protein sequence ID" value="GAA4961077.1"/>
    <property type="molecule type" value="Genomic_DNA"/>
</dbReference>
<sequence length="157" mass="16673">MEVPAAPPVPAPAHQDAPAPPDVVRRPRATWQLFRAVLLLHAAVACAQPLLAGSYFAGNLDAIGVHGVLGTLLGLLALVQLVAAVLLWYPGRGPWWPAVATVALFLAEGFQIGIGYERDLGLHVPLGVGIVATLVALAAWSLRWRPQPRRRPGRGAR</sequence>
<evidence type="ECO:0000313" key="3">
    <source>
        <dbReference type="EMBL" id="GAA4961077.1"/>
    </source>
</evidence>
<feature type="transmembrane region" description="Helical" evidence="2">
    <location>
        <begin position="33"/>
        <end position="57"/>
    </location>
</feature>
<reference evidence="4" key="1">
    <citation type="journal article" date="2019" name="Int. J. Syst. Evol. Microbiol.">
        <title>The Global Catalogue of Microorganisms (GCM) 10K type strain sequencing project: providing services to taxonomists for standard genome sequencing and annotation.</title>
        <authorList>
            <consortium name="The Broad Institute Genomics Platform"/>
            <consortium name="The Broad Institute Genome Sequencing Center for Infectious Disease"/>
            <person name="Wu L."/>
            <person name="Ma J."/>
        </authorList>
    </citation>
    <scope>NUCLEOTIDE SEQUENCE [LARGE SCALE GENOMIC DNA]</scope>
    <source>
        <strain evidence="4">JCM 18126</strain>
    </source>
</reference>
<proteinExistence type="predicted"/>
<comment type="caution">
    <text evidence="3">The sequence shown here is derived from an EMBL/GenBank/DDBJ whole genome shotgun (WGS) entry which is preliminary data.</text>
</comment>
<feature type="transmembrane region" description="Helical" evidence="2">
    <location>
        <begin position="63"/>
        <end position="88"/>
    </location>
</feature>
<protein>
    <recommendedName>
        <fullName evidence="5">Integral membrane protein</fullName>
    </recommendedName>
</protein>
<dbReference type="RefSeq" id="WP_345710310.1">
    <property type="nucleotide sequence ID" value="NZ_BAABIL010000006.1"/>
</dbReference>
<gene>
    <name evidence="3" type="ORF">GCM10023225_00820</name>
</gene>
<organism evidence="3 4">
    <name type="scientific">Kineococcus glutinatus</name>
    <dbReference type="NCBI Taxonomy" id="1070872"/>
    <lineage>
        <taxon>Bacteria</taxon>
        <taxon>Bacillati</taxon>
        <taxon>Actinomycetota</taxon>
        <taxon>Actinomycetes</taxon>
        <taxon>Kineosporiales</taxon>
        <taxon>Kineosporiaceae</taxon>
        <taxon>Kineococcus</taxon>
    </lineage>
</organism>
<accession>A0ABP9H4D5</accession>
<feature type="transmembrane region" description="Helical" evidence="2">
    <location>
        <begin position="122"/>
        <end position="142"/>
    </location>
</feature>
<feature type="region of interest" description="Disordered" evidence="1">
    <location>
        <begin position="1"/>
        <end position="23"/>
    </location>
</feature>
<evidence type="ECO:0000313" key="4">
    <source>
        <dbReference type="Proteomes" id="UP001501195"/>
    </source>
</evidence>
<keyword evidence="2" id="KW-0472">Membrane</keyword>
<evidence type="ECO:0000256" key="2">
    <source>
        <dbReference type="SAM" id="Phobius"/>
    </source>
</evidence>
<evidence type="ECO:0008006" key="5">
    <source>
        <dbReference type="Google" id="ProtNLM"/>
    </source>
</evidence>
<keyword evidence="2" id="KW-1133">Transmembrane helix</keyword>
<keyword evidence="2" id="KW-0812">Transmembrane</keyword>
<name>A0ABP9H4D5_9ACTN</name>
<dbReference type="Proteomes" id="UP001501195">
    <property type="component" value="Unassembled WGS sequence"/>
</dbReference>